<comment type="subcellular location">
    <subcellularLocation>
        <location evidence="1">Membrane</location>
        <topology evidence="1">Multi-pass membrane protein</topology>
    </subcellularLocation>
</comment>
<dbReference type="GO" id="GO:0019706">
    <property type="term" value="F:protein-cysteine S-palmitoyltransferase activity"/>
    <property type="evidence" value="ECO:0000318"/>
    <property type="project" value="GO_Central"/>
</dbReference>
<comment type="domain">
    <text evidence="7">The DHHC domain is required for palmitoyltransferase activity.</text>
</comment>
<dbReference type="OrthoDB" id="9909019at2759"/>
<organism evidence="10 11">
    <name type="scientific">Helobdella robusta</name>
    <name type="common">Californian leech</name>
    <dbReference type="NCBI Taxonomy" id="6412"/>
    <lineage>
        <taxon>Eukaryota</taxon>
        <taxon>Metazoa</taxon>
        <taxon>Spiralia</taxon>
        <taxon>Lophotrochozoa</taxon>
        <taxon>Annelida</taxon>
        <taxon>Clitellata</taxon>
        <taxon>Hirudinea</taxon>
        <taxon>Rhynchobdellida</taxon>
        <taxon>Glossiphoniidae</taxon>
        <taxon>Helobdella</taxon>
    </lineage>
</organism>
<feature type="transmembrane region" description="Helical" evidence="7">
    <location>
        <begin position="210"/>
        <end position="236"/>
    </location>
</feature>
<dbReference type="HOGENOM" id="CLU_027721_1_1_1"/>
<dbReference type="RefSeq" id="XP_009009703.1">
    <property type="nucleotide sequence ID" value="XM_009011455.1"/>
</dbReference>
<keyword evidence="11" id="KW-1185">Reference proteome</keyword>
<evidence type="ECO:0000256" key="4">
    <source>
        <dbReference type="ARBA" id="ARBA00022989"/>
    </source>
</evidence>
<evidence type="ECO:0000313" key="11">
    <source>
        <dbReference type="Proteomes" id="UP000015101"/>
    </source>
</evidence>
<dbReference type="GeneID" id="20213477"/>
<dbReference type="Pfam" id="PF01529">
    <property type="entry name" value="DHHC"/>
    <property type="match status" value="1"/>
</dbReference>
<dbReference type="eggNOG" id="KOG1315">
    <property type="taxonomic scope" value="Eukaryota"/>
</dbReference>
<dbReference type="InParanoid" id="T1FXC9"/>
<dbReference type="STRING" id="6412.T1FXC9"/>
<dbReference type="Proteomes" id="UP000015101">
    <property type="component" value="Unassembled WGS sequence"/>
</dbReference>
<dbReference type="InterPro" id="IPR001594">
    <property type="entry name" value="Palmitoyltrfase_DHHC"/>
</dbReference>
<evidence type="ECO:0000256" key="7">
    <source>
        <dbReference type="RuleBase" id="RU079119"/>
    </source>
</evidence>
<dbReference type="EC" id="2.3.1.225" evidence="7"/>
<dbReference type="AlphaFoldDB" id="T1FXC9"/>
<sequence>MASKCVKFLLSLLRAVPVIFVTTIVVWSYYAYTIQLCLFNVENLAEKILYLIFYHLILFFFSWSFWVTVFTPVAVPPFEYNLSSSDVVTRELLGSTAERKKIINNFGKSLGVQCRLVTGDVRFCEKCNAIKPDRAHHCSVCGKCILKLDHHCPWVNNCVCFSNYKFFLLFLVYGLLYCLYIFSTSFKYFIIFWEVGVASTISSNMGNLHVVFLFFISAMFFISITVLLSYHVYLVVLNRSTIESYQTPMFANGLKDEHAFNLGYKANFYEIFGKNPKLWFLPVFSRLD</sequence>
<reference evidence="11" key="1">
    <citation type="submission" date="2012-12" db="EMBL/GenBank/DDBJ databases">
        <authorList>
            <person name="Hellsten U."/>
            <person name="Grimwood J."/>
            <person name="Chapman J.A."/>
            <person name="Shapiro H."/>
            <person name="Aerts A."/>
            <person name="Otillar R.P."/>
            <person name="Terry A.Y."/>
            <person name="Boore J.L."/>
            <person name="Simakov O."/>
            <person name="Marletaz F."/>
            <person name="Cho S.-J."/>
            <person name="Edsinger-Gonzales E."/>
            <person name="Havlak P."/>
            <person name="Kuo D.-H."/>
            <person name="Larsson T."/>
            <person name="Lv J."/>
            <person name="Arendt D."/>
            <person name="Savage R."/>
            <person name="Osoegawa K."/>
            <person name="de Jong P."/>
            <person name="Lindberg D.R."/>
            <person name="Seaver E.C."/>
            <person name="Weisblat D.A."/>
            <person name="Putnam N.H."/>
            <person name="Grigoriev I.V."/>
            <person name="Rokhsar D.S."/>
        </authorList>
    </citation>
    <scope>NUCLEOTIDE SEQUENCE</scope>
</reference>
<proteinExistence type="inferred from homology"/>
<dbReference type="GO" id="GO:0016020">
    <property type="term" value="C:membrane"/>
    <property type="evidence" value="ECO:0007669"/>
    <property type="project" value="UniProtKB-SubCell"/>
</dbReference>
<dbReference type="OMA" id="CFVVMHI"/>
<keyword evidence="3 7" id="KW-0812">Transmembrane</keyword>
<keyword evidence="5 7" id="KW-0472">Membrane</keyword>
<comment type="similarity">
    <text evidence="7">Belongs to the DHHC palmitoyltransferase family.</text>
</comment>
<dbReference type="EMBL" id="AMQM01000275">
    <property type="status" value="NOT_ANNOTATED_CDS"/>
    <property type="molecule type" value="Genomic_DNA"/>
</dbReference>
<dbReference type="GO" id="GO:0005783">
    <property type="term" value="C:endoplasmic reticulum"/>
    <property type="evidence" value="ECO:0000318"/>
    <property type="project" value="GO_Central"/>
</dbReference>
<evidence type="ECO:0000256" key="6">
    <source>
        <dbReference type="ARBA" id="ARBA00023315"/>
    </source>
</evidence>
<gene>
    <name evidence="10" type="primary">20213477</name>
    <name evidence="9" type="ORF">HELRODRAFT_63244</name>
</gene>
<feature type="transmembrane region" description="Helical" evidence="7">
    <location>
        <begin position="52"/>
        <end position="75"/>
    </location>
</feature>
<dbReference type="EMBL" id="KB095811">
    <property type="protein sequence ID" value="ESO12983.1"/>
    <property type="molecule type" value="Genomic_DNA"/>
</dbReference>
<accession>T1FXC9</accession>
<evidence type="ECO:0000313" key="9">
    <source>
        <dbReference type="EMBL" id="ESO12983.1"/>
    </source>
</evidence>
<dbReference type="EnsemblMetazoa" id="HelroT63244">
    <property type="protein sequence ID" value="HelroP63244"/>
    <property type="gene ID" value="HelroG63244"/>
</dbReference>
<keyword evidence="6 7" id="KW-0012">Acyltransferase</keyword>
<comment type="catalytic activity">
    <reaction evidence="7">
        <text>L-cysteinyl-[protein] + hexadecanoyl-CoA = S-hexadecanoyl-L-cysteinyl-[protein] + CoA</text>
        <dbReference type="Rhea" id="RHEA:36683"/>
        <dbReference type="Rhea" id="RHEA-COMP:10131"/>
        <dbReference type="Rhea" id="RHEA-COMP:11032"/>
        <dbReference type="ChEBI" id="CHEBI:29950"/>
        <dbReference type="ChEBI" id="CHEBI:57287"/>
        <dbReference type="ChEBI" id="CHEBI:57379"/>
        <dbReference type="ChEBI" id="CHEBI:74151"/>
        <dbReference type="EC" id="2.3.1.225"/>
    </reaction>
</comment>
<dbReference type="FunCoup" id="T1FXC9">
    <property type="interactions" value="1050"/>
</dbReference>
<keyword evidence="4 7" id="KW-1133">Transmembrane helix</keyword>
<reference evidence="9 11" key="2">
    <citation type="journal article" date="2013" name="Nature">
        <title>Insights into bilaterian evolution from three spiralian genomes.</title>
        <authorList>
            <person name="Simakov O."/>
            <person name="Marletaz F."/>
            <person name="Cho S.J."/>
            <person name="Edsinger-Gonzales E."/>
            <person name="Havlak P."/>
            <person name="Hellsten U."/>
            <person name="Kuo D.H."/>
            <person name="Larsson T."/>
            <person name="Lv J."/>
            <person name="Arendt D."/>
            <person name="Savage R."/>
            <person name="Osoegawa K."/>
            <person name="de Jong P."/>
            <person name="Grimwood J."/>
            <person name="Chapman J.A."/>
            <person name="Shapiro H."/>
            <person name="Aerts A."/>
            <person name="Otillar R.P."/>
            <person name="Terry A.Y."/>
            <person name="Boore J.L."/>
            <person name="Grigoriev I.V."/>
            <person name="Lindberg D.R."/>
            <person name="Seaver E.C."/>
            <person name="Weisblat D.A."/>
            <person name="Putnam N.H."/>
            <person name="Rokhsar D.S."/>
        </authorList>
    </citation>
    <scope>NUCLEOTIDE SEQUENCE</scope>
</reference>
<feature type="domain" description="Palmitoyltransferase DHHC" evidence="8">
    <location>
        <begin position="121"/>
        <end position="246"/>
    </location>
</feature>
<dbReference type="InterPro" id="IPR039859">
    <property type="entry name" value="PFA4/ZDH16/20/ERF2-like"/>
</dbReference>
<evidence type="ECO:0000256" key="3">
    <source>
        <dbReference type="ARBA" id="ARBA00022692"/>
    </source>
</evidence>
<keyword evidence="2 7" id="KW-0808">Transferase</keyword>
<reference evidence="10" key="3">
    <citation type="submission" date="2015-06" db="UniProtKB">
        <authorList>
            <consortium name="EnsemblMetazoa"/>
        </authorList>
    </citation>
    <scope>IDENTIFICATION</scope>
</reference>
<dbReference type="GO" id="GO:0016188">
    <property type="term" value="P:synaptic vesicle maturation"/>
    <property type="evidence" value="ECO:0000318"/>
    <property type="project" value="GO_Central"/>
</dbReference>
<dbReference type="CTD" id="20213477"/>
<name>T1FXC9_HELRO</name>
<dbReference type="PROSITE" id="PS50216">
    <property type="entry name" value="DHHC"/>
    <property type="match status" value="1"/>
</dbReference>
<evidence type="ECO:0000259" key="8">
    <source>
        <dbReference type="Pfam" id="PF01529"/>
    </source>
</evidence>
<evidence type="ECO:0000313" key="10">
    <source>
        <dbReference type="EnsemblMetazoa" id="HelroP63244"/>
    </source>
</evidence>
<dbReference type="GO" id="GO:0006612">
    <property type="term" value="P:protein targeting to membrane"/>
    <property type="evidence" value="ECO:0000318"/>
    <property type="project" value="GO_Central"/>
</dbReference>
<dbReference type="PANTHER" id="PTHR12246">
    <property type="entry name" value="PALMITOYLTRANSFERASE ZDHHC16"/>
    <property type="match status" value="1"/>
</dbReference>
<protein>
    <recommendedName>
        <fullName evidence="7">Palmitoyltransferase</fullName>
        <ecNumber evidence="7">2.3.1.225</ecNumber>
    </recommendedName>
</protein>
<feature type="transmembrane region" description="Helical" evidence="7">
    <location>
        <begin position="166"/>
        <end position="190"/>
    </location>
</feature>
<evidence type="ECO:0000256" key="1">
    <source>
        <dbReference type="ARBA" id="ARBA00004141"/>
    </source>
</evidence>
<evidence type="ECO:0000256" key="2">
    <source>
        <dbReference type="ARBA" id="ARBA00022679"/>
    </source>
</evidence>
<feature type="transmembrane region" description="Helical" evidence="7">
    <location>
        <begin position="12"/>
        <end position="32"/>
    </location>
</feature>
<dbReference type="KEGG" id="hro:HELRODRAFT_63244"/>
<evidence type="ECO:0000256" key="5">
    <source>
        <dbReference type="ARBA" id="ARBA00023136"/>
    </source>
</evidence>
<dbReference type="GO" id="GO:0005794">
    <property type="term" value="C:Golgi apparatus"/>
    <property type="evidence" value="ECO:0000318"/>
    <property type="project" value="GO_Central"/>
</dbReference>